<evidence type="ECO:0000256" key="1">
    <source>
        <dbReference type="ARBA" id="ARBA00004651"/>
    </source>
</evidence>
<feature type="transmembrane region" description="Helical" evidence="7">
    <location>
        <begin position="354"/>
        <end position="378"/>
    </location>
</feature>
<feature type="transmembrane region" description="Helical" evidence="7">
    <location>
        <begin position="259"/>
        <end position="281"/>
    </location>
</feature>
<keyword evidence="3" id="KW-1003">Cell membrane</keyword>
<dbReference type="GO" id="GO:0005886">
    <property type="term" value="C:plasma membrane"/>
    <property type="evidence" value="ECO:0007669"/>
    <property type="project" value="UniProtKB-SubCell"/>
</dbReference>
<reference evidence="11 12" key="1">
    <citation type="submission" date="2012-10" db="EMBL/GenBank/DDBJ databases">
        <title>Genome sequencing of Tanticharoenia sakaeratensis NBRC 103193.</title>
        <authorList>
            <person name="Azuma Y."/>
            <person name="Hadano H."/>
            <person name="Hirakawa H."/>
            <person name="Matsushita K."/>
        </authorList>
    </citation>
    <scope>NUCLEOTIDE SEQUENCE [LARGE SCALE GENOMIC DNA]</scope>
    <source>
        <strain evidence="11 12">NBRC 103193</strain>
    </source>
</reference>
<dbReference type="Pfam" id="PF01773">
    <property type="entry name" value="Nucleos_tra2_N"/>
    <property type="match status" value="1"/>
</dbReference>
<evidence type="ECO:0000256" key="4">
    <source>
        <dbReference type="ARBA" id="ARBA00022692"/>
    </source>
</evidence>
<protein>
    <submittedName>
        <fullName evidence="11">ABC transporter</fullName>
    </submittedName>
</protein>
<dbReference type="GO" id="GO:0005337">
    <property type="term" value="F:nucleoside transmembrane transporter activity"/>
    <property type="evidence" value="ECO:0007669"/>
    <property type="project" value="InterPro"/>
</dbReference>
<dbReference type="InterPro" id="IPR002668">
    <property type="entry name" value="CNT_N_dom"/>
</dbReference>
<feature type="transmembrane region" description="Helical" evidence="7">
    <location>
        <begin position="137"/>
        <end position="155"/>
    </location>
</feature>
<dbReference type="GO" id="GO:0015293">
    <property type="term" value="F:symporter activity"/>
    <property type="evidence" value="ECO:0007669"/>
    <property type="project" value="TreeGrafter"/>
</dbReference>
<evidence type="ECO:0000259" key="8">
    <source>
        <dbReference type="Pfam" id="PF01773"/>
    </source>
</evidence>
<feature type="transmembrane region" description="Helical" evidence="7">
    <location>
        <begin position="33"/>
        <end position="51"/>
    </location>
</feature>
<evidence type="ECO:0000313" key="12">
    <source>
        <dbReference type="Proteomes" id="UP000032679"/>
    </source>
</evidence>
<evidence type="ECO:0000259" key="10">
    <source>
        <dbReference type="Pfam" id="PF07670"/>
    </source>
</evidence>
<keyword evidence="5 7" id="KW-1133">Transmembrane helix</keyword>
<dbReference type="Pfam" id="PF07662">
    <property type="entry name" value="Nucleos_tra2_C"/>
    <property type="match status" value="1"/>
</dbReference>
<feature type="transmembrane region" description="Helical" evidence="7">
    <location>
        <begin position="293"/>
        <end position="314"/>
    </location>
</feature>
<evidence type="ECO:0000256" key="2">
    <source>
        <dbReference type="ARBA" id="ARBA00009033"/>
    </source>
</evidence>
<dbReference type="STRING" id="1231623.Tasa_012_099"/>
<feature type="transmembrane region" description="Helical" evidence="7">
    <location>
        <begin position="107"/>
        <end position="130"/>
    </location>
</feature>
<dbReference type="Pfam" id="PF07670">
    <property type="entry name" value="Gate"/>
    <property type="match status" value="1"/>
</dbReference>
<organism evidence="11 12">
    <name type="scientific">Tanticharoenia sakaeratensis NBRC 103193</name>
    <dbReference type="NCBI Taxonomy" id="1231623"/>
    <lineage>
        <taxon>Bacteria</taxon>
        <taxon>Pseudomonadati</taxon>
        <taxon>Pseudomonadota</taxon>
        <taxon>Alphaproteobacteria</taxon>
        <taxon>Acetobacterales</taxon>
        <taxon>Acetobacteraceae</taxon>
        <taxon>Tanticharoenia</taxon>
    </lineage>
</organism>
<feature type="domain" description="Concentrative nucleoside transporter N-terminal" evidence="8">
    <location>
        <begin position="10"/>
        <end position="83"/>
    </location>
</feature>
<evidence type="ECO:0000256" key="7">
    <source>
        <dbReference type="SAM" id="Phobius"/>
    </source>
</evidence>
<feature type="domain" description="Nucleoside transporter/FeoB GTPase Gate" evidence="10">
    <location>
        <begin position="100"/>
        <end position="198"/>
    </location>
</feature>
<keyword evidence="4 7" id="KW-0812">Transmembrane</keyword>
<proteinExistence type="inferred from homology"/>
<dbReference type="InterPro" id="IPR011642">
    <property type="entry name" value="Gate_dom"/>
</dbReference>
<gene>
    <name evidence="11" type="ORF">Tasa_012_099</name>
</gene>
<dbReference type="AlphaFoldDB" id="A0A0D6MKW8"/>
<comment type="similarity">
    <text evidence="2">Belongs to the concentrative nucleoside transporter (CNT) (TC 2.A.41) family.</text>
</comment>
<dbReference type="EMBL" id="BALE01000012">
    <property type="protein sequence ID" value="GAN53923.1"/>
    <property type="molecule type" value="Genomic_DNA"/>
</dbReference>
<keyword evidence="6 7" id="KW-0472">Membrane</keyword>
<dbReference type="Proteomes" id="UP000032679">
    <property type="component" value="Unassembled WGS sequence"/>
</dbReference>
<sequence>MLIHVLRAVFGMALLLAAAAAFSRTPRRISPRIVFAALALQIAIGALILFVPPGRAALHAVANGADMVLSYGRDGTAFLFGGLVGPKMTALFGGGGFVFALQVLPQIIYISALIAILYHFGVMQFVARVVGGAVRSLIGTSAIESFSAVLTIFLGQSEMPVALRPYLARLGTAELFTVMCAGPASVAGSVLAGYAALGVPMDYLIAASFMAIPGGLLFAKLLYPSADEPSMPAAALSLDERAGGIFEAISEGTNAGVRVAVAVAAMLVAFVSLIALVDGVLHGVGRWFGDETVSLHGILGFALAPVAWAMGAPWSDCRAIGSLLGQKFAFNEFVAYVAMQPMITAHMLSARGTAIASFALCGFANISTIGILVGVYGGIVPERRAEIARLAPRAVLGGALSNAMSATIAGLFIG</sequence>
<evidence type="ECO:0000259" key="9">
    <source>
        <dbReference type="Pfam" id="PF07662"/>
    </source>
</evidence>
<dbReference type="PANTHER" id="PTHR10590">
    <property type="entry name" value="SODIUM/NUCLEOSIDE COTRANSPORTER"/>
    <property type="match status" value="1"/>
</dbReference>
<evidence type="ECO:0000256" key="3">
    <source>
        <dbReference type="ARBA" id="ARBA00022475"/>
    </source>
</evidence>
<evidence type="ECO:0000313" key="11">
    <source>
        <dbReference type="EMBL" id="GAN53923.1"/>
    </source>
</evidence>
<evidence type="ECO:0000256" key="5">
    <source>
        <dbReference type="ARBA" id="ARBA00022989"/>
    </source>
</evidence>
<feature type="transmembrane region" description="Helical" evidence="7">
    <location>
        <begin position="204"/>
        <end position="223"/>
    </location>
</feature>
<feature type="transmembrane region" description="Helical" evidence="7">
    <location>
        <begin position="390"/>
        <end position="413"/>
    </location>
</feature>
<comment type="subcellular location">
    <subcellularLocation>
        <location evidence="1">Cell membrane</location>
        <topology evidence="1">Multi-pass membrane protein</topology>
    </subcellularLocation>
</comment>
<keyword evidence="12" id="KW-1185">Reference proteome</keyword>
<accession>A0A0D6MKW8</accession>
<comment type="caution">
    <text evidence="11">The sequence shown here is derived from an EMBL/GenBank/DDBJ whole genome shotgun (WGS) entry which is preliminary data.</text>
</comment>
<feature type="domain" description="Concentrative nucleoside transporter C-terminal" evidence="9">
    <location>
        <begin position="203"/>
        <end position="410"/>
    </location>
</feature>
<name>A0A0D6MKW8_9PROT</name>
<evidence type="ECO:0000256" key="6">
    <source>
        <dbReference type="ARBA" id="ARBA00023136"/>
    </source>
</evidence>
<dbReference type="PANTHER" id="PTHR10590:SF4">
    <property type="entry name" value="SOLUTE CARRIER FAMILY 28 MEMBER 3"/>
    <property type="match status" value="1"/>
</dbReference>
<feature type="transmembrane region" description="Helical" evidence="7">
    <location>
        <begin position="175"/>
        <end position="197"/>
    </location>
</feature>
<dbReference type="InterPro" id="IPR011657">
    <property type="entry name" value="CNT_C_dom"/>
</dbReference>
<dbReference type="InterPro" id="IPR008276">
    <property type="entry name" value="C_nuclsd_transpt"/>
</dbReference>